<dbReference type="Proteomes" id="UP001176941">
    <property type="component" value="Chromosome 11"/>
</dbReference>
<evidence type="ECO:0000313" key="2">
    <source>
        <dbReference type="EMBL" id="CAI9154836.1"/>
    </source>
</evidence>
<name>A0ABN8Y362_RANTA</name>
<feature type="compositionally biased region" description="Basic and acidic residues" evidence="1">
    <location>
        <begin position="8"/>
        <end position="24"/>
    </location>
</feature>
<protein>
    <submittedName>
        <fullName evidence="2">Uncharacterized protein</fullName>
    </submittedName>
</protein>
<gene>
    <name evidence="2" type="ORF">MRATA1EN1_LOCUS3798</name>
</gene>
<organism evidence="2 3">
    <name type="scientific">Rangifer tarandus platyrhynchus</name>
    <name type="common">Svalbard reindeer</name>
    <dbReference type="NCBI Taxonomy" id="3082113"/>
    <lineage>
        <taxon>Eukaryota</taxon>
        <taxon>Metazoa</taxon>
        <taxon>Chordata</taxon>
        <taxon>Craniata</taxon>
        <taxon>Vertebrata</taxon>
        <taxon>Euteleostomi</taxon>
        <taxon>Mammalia</taxon>
        <taxon>Eutheria</taxon>
        <taxon>Laurasiatheria</taxon>
        <taxon>Artiodactyla</taxon>
        <taxon>Ruminantia</taxon>
        <taxon>Pecora</taxon>
        <taxon>Cervidae</taxon>
        <taxon>Odocoileinae</taxon>
        <taxon>Rangifer</taxon>
    </lineage>
</organism>
<dbReference type="EMBL" id="OX459947">
    <property type="protein sequence ID" value="CAI9154836.1"/>
    <property type="molecule type" value="Genomic_DNA"/>
</dbReference>
<keyword evidence="3" id="KW-1185">Reference proteome</keyword>
<sequence length="124" mass="13428">MLGVSRQQLEKADTPHRAAFETHRICSPPTPLAPIAAEDPGSAPPCPTQGLGEHPAFLARPHNPAAKLECLLPRQPHSAHHPSTPPHPTTALANSYSFLCPSCKRRSFIRETLQTPTPPTPRLT</sequence>
<feature type="region of interest" description="Disordered" evidence="1">
    <location>
        <begin position="72"/>
        <end position="91"/>
    </location>
</feature>
<evidence type="ECO:0000313" key="3">
    <source>
        <dbReference type="Proteomes" id="UP001176941"/>
    </source>
</evidence>
<evidence type="ECO:0000256" key="1">
    <source>
        <dbReference type="SAM" id="MobiDB-lite"/>
    </source>
</evidence>
<reference evidence="2" key="1">
    <citation type="submission" date="2023-04" db="EMBL/GenBank/DDBJ databases">
        <authorList>
            <consortium name="ELIXIR-Norway"/>
        </authorList>
    </citation>
    <scope>NUCLEOTIDE SEQUENCE [LARGE SCALE GENOMIC DNA]</scope>
</reference>
<accession>A0ABN8Y362</accession>
<proteinExistence type="predicted"/>
<feature type="region of interest" description="Disordered" evidence="1">
    <location>
        <begin position="1"/>
        <end position="56"/>
    </location>
</feature>